<protein>
    <submittedName>
        <fullName evidence="1">Uncharacterized protein</fullName>
    </submittedName>
</protein>
<dbReference type="EMBL" id="CP114637">
    <property type="protein sequence ID" value="WAZ90639.1"/>
    <property type="molecule type" value="Genomic_DNA"/>
</dbReference>
<dbReference type="Proteomes" id="UP001164544">
    <property type="component" value="Chromosome"/>
</dbReference>
<evidence type="ECO:0000313" key="2">
    <source>
        <dbReference type="Proteomes" id="UP001164544"/>
    </source>
</evidence>
<sequence>MKNLFLSFLVFSCGSVKSDFSILEFGIINSISLNSLVDVAYNMILPDFDLVIIKNLSNKEELDLINNRVSFGSFENAYFIRQNNSSSIGILAKEDIKIQVLDFVKGFYQYRLGVLIDFIFKDYQYAIVIFNFDEAIADDLDVCIIDEQVTYLSYRYDNLLFILDKYELNILDILIKNGFFSLIYDSINPIHIINNIDNRVYSKFSAQISLHSLVYVILSYLHNNFYIDSFPKSILIK</sequence>
<evidence type="ECO:0000313" key="1">
    <source>
        <dbReference type="EMBL" id="WAZ90639.1"/>
    </source>
</evidence>
<reference evidence="1" key="1">
    <citation type="submission" date="2022-12" db="EMBL/GenBank/DDBJ databases">
        <title>B. miyamotoi WGS.</title>
        <authorList>
            <person name="Kuleshov K.V."/>
            <person name="Hoornstra D."/>
            <person name="Hovius J.W."/>
            <person name="Platonov A.E."/>
            <person name="Telford S.R. III."/>
        </authorList>
    </citation>
    <scope>NUCLEOTIDE SEQUENCE</scope>
    <source>
        <strain evidence="1">410</strain>
    </source>
</reference>
<proteinExistence type="predicted"/>
<name>A0AAQ2WUN6_9SPIR</name>
<organism evidence="1 2">
    <name type="scientific">Borrelia miyamotoi</name>
    <dbReference type="NCBI Taxonomy" id="47466"/>
    <lineage>
        <taxon>Bacteria</taxon>
        <taxon>Pseudomonadati</taxon>
        <taxon>Spirochaetota</taxon>
        <taxon>Spirochaetia</taxon>
        <taxon>Spirochaetales</taxon>
        <taxon>Borreliaceae</taxon>
        <taxon>Borrelia</taxon>
    </lineage>
</organism>
<accession>A0AAQ2WUN6</accession>
<dbReference type="RefSeq" id="WP_020955120.1">
    <property type="nucleotide sequence ID" value="NZ_CP114624.1"/>
</dbReference>
<gene>
    <name evidence="1" type="ORF">O5398_00450</name>
</gene>
<dbReference type="AlphaFoldDB" id="A0AAQ2WUN6"/>